<dbReference type="Proteomes" id="UP000494256">
    <property type="component" value="Unassembled WGS sequence"/>
</dbReference>
<reference evidence="8 9" key="1">
    <citation type="submission" date="2020-04" db="EMBL/GenBank/DDBJ databases">
        <authorList>
            <person name="Wallbank WR R."/>
            <person name="Pardo Diaz C."/>
            <person name="Kozak K."/>
            <person name="Martin S."/>
            <person name="Jiggins C."/>
            <person name="Moest M."/>
            <person name="Warren A I."/>
            <person name="Byers J.R.P. K."/>
            <person name="Montejo-Kovacevich G."/>
            <person name="Yen C E."/>
        </authorList>
    </citation>
    <scope>NUCLEOTIDE SEQUENCE [LARGE SCALE GENOMIC DNA]</scope>
</reference>
<dbReference type="GO" id="GO:0052689">
    <property type="term" value="F:carboxylic ester hydrolase activity"/>
    <property type="evidence" value="ECO:0007669"/>
    <property type="project" value="UniProtKB-KW"/>
</dbReference>
<dbReference type="Pfam" id="PF00135">
    <property type="entry name" value="COesterase"/>
    <property type="match status" value="1"/>
</dbReference>
<keyword evidence="6" id="KW-0732">Signal</keyword>
<evidence type="ECO:0000256" key="2">
    <source>
        <dbReference type="ARBA" id="ARBA00022487"/>
    </source>
</evidence>
<evidence type="ECO:0000313" key="8">
    <source>
        <dbReference type="EMBL" id="CAB3258066.1"/>
    </source>
</evidence>
<feature type="domain" description="Carboxylesterase type B" evidence="7">
    <location>
        <begin position="22"/>
        <end position="515"/>
    </location>
</feature>
<organism evidence="8 9">
    <name type="scientific">Arctia plantaginis</name>
    <name type="common">Wood tiger moth</name>
    <name type="synonym">Phalaena plantaginis</name>
    <dbReference type="NCBI Taxonomy" id="874455"/>
    <lineage>
        <taxon>Eukaryota</taxon>
        <taxon>Metazoa</taxon>
        <taxon>Ecdysozoa</taxon>
        <taxon>Arthropoda</taxon>
        <taxon>Hexapoda</taxon>
        <taxon>Insecta</taxon>
        <taxon>Pterygota</taxon>
        <taxon>Neoptera</taxon>
        <taxon>Endopterygota</taxon>
        <taxon>Lepidoptera</taxon>
        <taxon>Glossata</taxon>
        <taxon>Ditrysia</taxon>
        <taxon>Noctuoidea</taxon>
        <taxon>Erebidae</taxon>
        <taxon>Arctiinae</taxon>
        <taxon>Arctia</taxon>
    </lineage>
</organism>
<keyword evidence="4" id="KW-1015">Disulfide bond</keyword>
<evidence type="ECO:0000256" key="3">
    <source>
        <dbReference type="ARBA" id="ARBA00022801"/>
    </source>
</evidence>
<sequence>MKKILLLCLAINYLECSPNHGSVVETPNGPVRGVQNEKGDFTMYLGVPYGVVDEDNPFGDAKPPPKFTSVFEAVSDSTLCPQYSGRPVGEINCLKLNVYAPNNIKPKEKLPVMFYIPGGGFIGNNGNREMLGPELLMKHDIILVTINYRAGIYGFLCLDIPGYNNQGLKDQVLALKWIKDNIESFGGDSNRVTVFGQSAGAMSIDILFLVKEPLFQRAIIQSGVALTPWVIAKMNNSVPINVAKELGFKGDDVKAALDYLKTFKATDVLEATNSLKIYDTNNHPLTKPCVEKESEVAILTDYPVNLKPKVKDLDIMIGHTLREASFRYPVSDESYYDNYVFDIELEQDFNETLDEKHVRNLYIKDEKTSLNVRPQILDFASDFAFAHPTERTVDRYLEAGVKNVYKYLFTYQGERNIMTKMMNTTDGSLHGDDMGYLWNADILPEEPNAADQKMIDIMTKLYTDFAKYGNPTPSGPTDLIPVKWEPAVGEQRPYLLIDEPLSLEHILFNERMVFWDVYYKLHADKVKGRGTL</sequence>
<evidence type="ECO:0000256" key="1">
    <source>
        <dbReference type="ARBA" id="ARBA00005964"/>
    </source>
</evidence>
<comment type="caution">
    <text evidence="8">The sequence shown here is derived from an EMBL/GenBank/DDBJ whole genome shotgun (WGS) entry which is preliminary data.</text>
</comment>
<keyword evidence="3 6" id="KW-0378">Hydrolase</keyword>
<name>A0A8S1BE19_ARCPL</name>
<evidence type="ECO:0000259" key="7">
    <source>
        <dbReference type="Pfam" id="PF00135"/>
    </source>
</evidence>
<evidence type="ECO:0000256" key="6">
    <source>
        <dbReference type="RuleBase" id="RU361235"/>
    </source>
</evidence>
<keyword evidence="5" id="KW-0325">Glycoprotein</keyword>
<gene>
    <name evidence="8" type="ORF">APLA_LOCUS16068</name>
</gene>
<dbReference type="OrthoDB" id="18585at2759"/>
<dbReference type="PANTHER" id="PTHR43142">
    <property type="entry name" value="CARBOXYLIC ESTER HYDROLASE"/>
    <property type="match status" value="1"/>
</dbReference>
<keyword evidence="2" id="KW-0719">Serine esterase</keyword>
<feature type="chain" id="PRO_5035967960" description="Carboxylic ester hydrolase" evidence="6">
    <location>
        <begin position="17"/>
        <end position="532"/>
    </location>
</feature>
<dbReference type="PROSITE" id="PS00122">
    <property type="entry name" value="CARBOXYLESTERASE_B_1"/>
    <property type="match status" value="1"/>
</dbReference>
<dbReference type="SUPFAM" id="SSF53474">
    <property type="entry name" value="alpha/beta-Hydrolases"/>
    <property type="match status" value="1"/>
</dbReference>
<dbReference type="InterPro" id="IPR029058">
    <property type="entry name" value="AB_hydrolase_fold"/>
</dbReference>
<dbReference type="Gene3D" id="3.40.50.1820">
    <property type="entry name" value="alpha/beta hydrolase"/>
    <property type="match status" value="1"/>
</dbReference>
<dbReference type="EC" id="3.1.1.-" evidence="6"/>
<evidence type="ECO:0000313" key="9">
    <source>
        <dbReference type="Proteomes" id="UP000494256"/>
    </source>
</evidence>
<dbReference type="InterPro" id="IPR002018">
    <property type="entry name" value="CarbesteraseB"/>
</dbReference>
<evidence type="ECO:0000256" key="5">
    <source>
        <dbReference type="ARBA" id="ARBA00023180"/>
    </source>
</evidence>
<evidence type="ECO:0000256" key="4">
    <source>
        <dbReference type="ARBA" id="ARBA00023157"/>
    </source>
</evidence>
<accession>A0A8S1BE19</accession>
<dbReference type="PANTHER" id="PTHR43142:SF1">
    <property type="entry name" value="CARBOXYLIC ESTER HYDROLASE"/>
    <property type="match status" value="1"/>
</dbReference>
<dbReference type="InterPro" id="IPR019826">
    <property type="entry name" value="Carboxylesterase_B_AS"/>
</dbReference>
<comment type="similarity">
    <text evidence="1 6">Belongs to the type-B carboxylesterase/lipase family.</text>
</comment>
<protein>
    <recommendedName>
        <fullName evidence="6">Carboxylic ester hydrolase</fullName>
        <ecNumber evidence="6">3.1.1.-</ecNumber>
    </recommendedName>
</protein>
<dbReference type="AlphaFoldDB" id="A0A8S1BE19"/>
<dbReference type="EMBL" id="CADEBD010000620">
    <property type="protein sequence ID" value="CAB3258066.1"/>
    <property type="molecule type" value="Genomic_DNA"/>
</dbReference>
<proteinExistence type="inferred from homology"/>
<feature type="signal peptide" evidence="6">
    <location>
        <begin position="1"/>
        <end position="16"/>
    </location>
</feature>